<dbReference type="InterPro" id="IPR051575">
    <property type="entry name" value="Myb-like_DNA-bd"/>
</dbReference>
<dbReference type="VEuPathDB" id="TrichDB:TRFO_17199"/>
<feature type="domain" description="Myb-like" evidence="5">
    <location>
        <begin position="55"/>
        <end position="106"/>
    </location>
</feature>
<dbReference type="OrthoDB" id="2143914at2759"/>
<protein>
    <submittedName>
        <fullName evidence="7">Myb-like DNA-binding domain containing protein</fullName>
    </submittedName>
</protein>
<keyword evidence="3" id="KW-0804">Transcription</keyword>
<dbReference type="GeneID" id="94834147"/>
<dbReference type="PANTHER" id="PTHR46621">
    <property type="entry name" value="SNRNA-ACTIVATING PROTEIN COMPLEX SUBUNIT 4"/>
    <property type="match status" value="1"/>
</dbReference>
<dbReference type="GO" id="GO:0000978">
    <property type="term" value="F:RNA polymerase II cis-regulatory region sequence-specific DNA binding"/>
    <property type="evidence" value="ECO:0007669"/>
    <property type="project" value="TreeGrafter"/>
</dbReference>
<dbReference type="SUPFAM" id="SSF46689">
    <property type="entry name" value="Homeodomain-like"/>
    <property type="match status" value="1"/>
</dbReference>
<dbReference type="PROSITE" id="PS50090">
    <property type="entry name" value="MYB_LIKE"/>
    <property type="match status" value="2"/>
</dbReference>
<dbReference type="CDD" id="cd00167">
    <property type="entry name" value="SANT"/>
    <property type="match status" value="2"/>
</dbReference>
<dbReference type="Pfam" id="PF00249">
    <property type="entry name" value="Myb_DNA-binding"/>
    <property type="match status" value="2"/>
</dbReference>
<feature type="domain" description="HTH myb-type" evidence="6">
    <location>
        <begin position="55"/>
        <end position="110"/>
    </location>
</feature>
<evidence type="ECO:0000256" key="4">
    <source>
        <dbReference type="ARBA" id="ARBA00023242"/>
    </source>
</evidence>
<dbReference type="GO" id="GO:0019185">
    <property type="term" value="C:snRNA-activating protein complex"/>
    <property type="evidence" value="ECO:0007669"/>
    <property type="project" value="TreeGrafter"/>
</dbReference>
<dbReference type="InterPro" id="IPR001005">
    <property type="entry name" value="SANT/Myb"/>
</dbReference>
<dbReference type="InterPro" id="IPR009057">
    <property type="entry name" value="Homeodomain-like_sf"/>
</dbReference>
<dbReference type="SMART" id="SM00717">
    <property type="entry name" value="SANT"/>
    <property type="match status" value="2"/>
</dbReference>
<organism evidence="7 8">
    <name type="scientific">Tritrichomonas foetus</name>
    <dbReference type="NCBI Taxonomy" id="1144522"/>
    <lineage>
        <taxon>Eukaryota</taxon>
        <taxon>Metamonada</taxon>
        <taxon>Parabasalia</taxon>
        <taxon>Tritrichomonadida</taxon>
        <taxon>Tritrichomonadidae</taxon>
        <taxon>Tritrichomonas</taxon>
    </lineage>
</organism>
<dbReference type="Proteomes" id="UP000179807">
    <property type="component" value="Unassembled WGS sequence"/>
</dbReference>
<comment type="caution">
    <text evidence="7">The sequence shown here is derived from an EMBL/GenBank/DDBJ whole genome shotgun (WGS) entry which is preliminary data.</text>
</comment>
<evidence type="ECO:0000313" key="8">
    <source>
        <dbReference type="Proteomes" id="UP000179807"/>
    </source>
</evidence>
<evidence type="ECO:0000259" key="5">
    <source>
        <dbReference type="PROSITE" id="PS50090"/>
    </source>
</evidence>
<dbReference type="RefSeq" id="XP_068365970.1">
    <property type="nucleotide sequence ID" value="XM_068499443.1"/>
</dbReference>
<gene>
    <name evidence="7" type="ORF">TRFO_17199</name>
</gene>
<proteinExistence type="predicted"/>
<evidence type="ECO:0000313" key="7">
    <source>
        <dbReference type="EMBL" id="OHT12834.1"/>
    </source>
</evidence>
<evidence type="ECO:0000259" key="6">
    <source>
        <dbReference type="PROSITE" id="PS51294"/>
    </source>
</evidence>
<keyword evidence="2" id="KW-0238">DNA-binding</keyword>
<dbReference type="Gene3D" id="1.10.10.60">
    <property type="entry name" value="Homeodomain-like"/>
    <property type="match status" value="2"/>
</dbReference>
<dbReference type="PROSITE" id="PS51294">
    <property type="entry name" value="HTH_MYB"/>
    <property type="match status" value="2"/>
</dbReference>
<feature type="domain" description="Myb-like" evidence="5">
    <location>
        <begin position="107"/>
        <end position="157"/>
    </location>
</feature>
<keyword evidence="4" id="KW-0539">Nucleus</keyword>
<feature type="domain" description="HTH myb-type" evidence="6">
    <location>
        <begin position="113"/>
        <end position="161"/>
    </location>
</feature>
<keyword evidence="8" id="KW-1185">Reference proteome</keyword>
<keyword evidence="1" id="KW-0805">Transcription regulation</keyword>
<evidence type="ECO:0000256" key="1">
    <source>
        <dbReference type="ARBA" id="ARBA00023015"/>
    </source>
</evidence>
<dbReference type="InterPro" id="IPR017930">
    <property type="entry name" value="Myb_dom"/>
</dbReference>
<dbReference type="EMBL" id="MLAK01000554">
    <property type="protein sequence ID" value="OHT12834.1"/>
    <property type="molecule type" value="Genomic_DNA"/>
</dbReference>
<dbReference type="AlphaFoldDB" id="A0A1J4KNZ4"/>
<accession>A0A1J4KNZ4</accession>
<dbReference type="GO" id="GO:0042796">
    <property type="term" value="P:snRNA transcription by RNA polymerase III"/>
    <property type="evidence" value="ECO:0007669"/>
    <property type="project" value="TreeGrafter"/>
</dbReference>
<dbReference type="GO" id="GO:0001006">
    <property type="term" value="F:RNA polymerase III type 3 promoter sequence-specific DNA binding"/>
    <property type="evidence" value="ECO:0007669"/>
    <property type="project" value="TreeGrafter"/>
</dbReference>
<reference evidence="7" key="1">
    <citation type="submission" date="2016-10" db="EMBL/GenBank/DDBJ databases">
        <authorList>
            <person name="Benchimol M."/>
            <person name="Almeida L.G."/>
            <person name="Vasconcelos A.T."/>
            <person name="Perreira-Neves A."/>
            <person name="Rosa I.A."/>
            <person name="Tasca T."/>
            <person name="Bogo M.R."/>
            <person name="de Souza W."/>
        </authorList>
    </citation>
    <scope>NUCLEOTIDE SEQUENCE [LARGE SCALE GENOMIC DNA]</scope>
    <source>
        <strain evidence="7">K</strain>
    </source>
</reference>
<name>A0A1J4KNZ4_9EUKA</name>
<sequence length="288" mass="33743">MSLNFTHPLLANKSLSSLNFNSLNLNNKFNIVKFGFQAINKRSTQMNKAQTSENKAACKRKKFTPEEDEILRDLVGKMGPKKWDEIALQIPGRSGRQCRDRYNNYLVPGFFNGQWSPEEDRLLSERVREIGSQWSKIATFFVNRSANALKNRWNYFVSKEINVSVHDKENMLIDRKGSDVNTINDLLLESERSSERFHEPCDENHNLDHLNESNDIMELNKIFIKGENTQSNEDNAECIMIEGRNTNFIRDIEKNMIEENEEMNFDFPYIFEQSVMDYNEFYFANIGF</sequence>
<evidence type="ECO:0000256" key="2">
    <source>
        <dbReference type="ARBA" id="ARBA00023125"/>
    </source>
</evidence>
<dbReference type="GO" id="GO:0042795">
    <property type="term" value="P:snRNA transcription by RNA polymerase II"/>
    <property type="evidence" value="ECO:0007669"/>
    <property type="project" value="TreeGrafter"/>
</dbReference>
<dbReference type="PANTHER" id="PTHR46621:SF1">
    <property type="entry name" value="SNRNA-ACTIVATING PROTEIN COMPLEX SUBUNIT 4"/>
    <property type="match status" value="1"/>
</dbReference>
<evidence type="ECO:0000256" key="3">
    <source>
        <dbReference type="ARBA" id="ARBA00023163"/>
    </source>
</evidence>